<keyword evidence="2" id="KW-1185">Reference proteome</keyword>
<dbReference type="PANTHER" id="PTHR38013">
    <property type="entry name" value="GLYCOPROTEIN/POLYSACCHARIDE METABOLISM"/>
    <property type="match status" value="1"/>
</dbReference>
<gene>
    <name evidence="1" type="ORF">VSA01S_09580</name>
</gene>
<dbReference type="Proteomes" id="UP000321922">
    <property type="component" value="Unassembled WGS sequence"/>
</dbReference>
<evidence type="ECO:0000313" key="1">
    <source>
        <dbReference type="EMBL" id="GEM74846.1"/>
    </source>
</evidence>
<proteinExistence type="predicted"/>
<dbReference type="AlphaFoldDB" id="A0A511QCB1"/>
<protein>
    <recommendedName>
        <fullName evidence="3">Lipo-like protein</fullName>
    </recommendedName>
</protein>
<dbReference type="InterPro" id="IPR053196">
    <property type="entry name" value="Lipoprotein_YbaY-like"/>
</dbReference>
<evidence type="ECO:0008006" key="3">
    <source>
        <dbReference type="Google" id="ProtNLM"/>
    </source>
</evidence>
<evidence type="ECO:0000313" key="2">
    <source>
        <dbReference type="Proteomes" id="UP000321922"/>
    </source>
</evidence>
<dbReference type="PROSITE" id="PS51257">
    <property type="entry name" value="PROKAR_LIPOPROTEIN"/>
    <property type="match status" value="1"/>
</dbReference>
<organism evidence="1 2">
    <name type="scientific">Vibrio sagamiensis NBRC 104589</name>
    <dbReference type="NCBI Taxonomy" id="1219064"/>
    <lineage>
        <taxon>Bacteria</taxon>
        <taxon>Pseudomonadati</taxon>
        <taxon>Pseudomonadota</taxon>
        <taxon>Gammaproteobacteria</taxon>
        <taxon>Vibrionales</taxon>
        <taxon>Vibrionaceae</taxon>
        <taxon>Vibrio</taxon>
    </lineage>
</organism>
<dbReference type="PANTHER" id="PTHR38013:SF1">
    <property type="entry name" value="GLYCOPROTEIN_POLYSACCHARIDE METABOLISM"/>
    <property type="match status" value="1"/>
</dbReference>
<dbReference type="InterPro" id="IPR039366">
    <property type="entry name" value="Pilotin"/>
</dbReference>
<accession>A0A511QCB1</accession>
<dbReference type="Pfam" id="PF09619">
    <property type="entry name" value="YscW"/>
    <property type="match status" value="1"/>
</dbReference>
<dbReference type="EMBL" id="BJXJ01000007">
    <property type="protein sequence ID" value="GEM74846.1"/>
    <property type="molecule type" value="Genomic_DNA"/>
</dbReference>
<comment type="caution">
    <text evidence="1">The sequence shown here is derived from an EMBL/GenBank/DDBJ whole genome shotgun (WGS) entry which is preliminary data.</text>
</comment>
<reference evidence="1 2" key="1">
    <citation type="submission" date="2019-07" db="EMBL/GenBank/DDBJ databases">
        <title>Whole genome shotgun sequence of Vibrio sagamiensis NBRC 104589.</title>
        <authorList>
            <person name="Hosoyama A."/>
            <person name="Uohara A."/>
            <person name="Ohji S."/>
            <person name="Ichikawa N."/>
        </authorList>
    </citation>
    <scope>NUCLEOTIDE SEQUENCE [LARGE SCALE GENOMIC DNA]</scope>
    <source>
        <strain evidence="1 2">NBRC 104589</strain>
    </source>
</reference>
<sequence length="156" mass="17317">MKKTVNINKKANIKKVALLAASLFYGATLVGCQVLPTHNEASAEVTMKMITGTITYRERIALPDNALVTVTLEDVSLADAPAEVLASQSFTTDGQQVPMAFELSYDSNDIQLNHRYSLRARIDVDDQLRFTTDRNFAVITDQQSTHNVVMRLVSIR</sequence>
<name>A0A511QCB1_9VIBR</name>